<dbReference type="EC" id="1.1.1.44" evidence="4 10"/>
<feature type="domain" description="6-phosphogluconate dehydrogenase C-terminal" evidence="12">
    <location>
        <begin position="180"/>
        <end position="469"/>
    </location>
</feature>
<evidence type="ECO:0000256" key="11">
    <source>
        <dbReference type="RuleBase" id="RU000485"/>
    </source>
</evidence>
<keyword evidence="14" id="KW-1185">Reference proteome</keyword>
<evidence type="ECO:0000256" key="9">
    <source>
        <dbReference type="ARBA" id="ARBA00048640"/>
    </source>
</evidence>
<dbReference type="Gene3D" id="1.10.1040.10">
    <property type="entry name" value="N-(1-d-carboxylethyl)-l-norvaline Dehydrogenase, domain 2"/>
    <property type="match status" value="1"/>
</dbReference>
<dbReference type="SMART" id="SM01350">
    <property type="entry name" value="6PGD"/>
    <property type="match status" value="1"/>
</dbReference>
<comment type="pathway">
    <text evidence="2 10 11">Carbohydrate degradation; pentose phosphate pathway; D-ribulose 5-phosphate from D-glucose 6-phosphate (oxidative stage): step 3/3.</text>
</comment>
<dbReference type="Pfam" id="PF03446">
    <property type="entry name" value="NAD_binding_2"/>
    <property type="match status" value="1"/>
</dbReference>
<keyword evidence="10 11" id="KW-0521">NADP</keyword>
<keyword evidence="8 10" id="KW-0570">Pentose shunt</keyword>
<evidence type="ECO:0000256" key="7">
    <source>
        <dbReference type="ARBA" id="ARBA00023064"/>
    </source>
</evidence>
<dbReference type="InterPro" id="IPR008927">
    <property type="entry name" value="6-PGluconate_DH-like_C_sf"/>
</dbReference>
<proteinExistence type="inferred from homology"/>
<dbReference type="RefSeq" id="WP_379840822.1">
    <property type="nucleotide sequence ID" value="NZ_JBHSMA010000001.1"/>
</dbReference>
<dbReference type="PANTHER" id="PTHR11811">
    <property type="entry name" value="6-PHOSPHOGLUCONATE DEHYDROGENASE"/>
    <property type="match status" value="1"/>
</dbReference>
<evidence type="ECO:0000256" key="8">
    <source>
        <dbReference type="ARBA" id="ARBA00023126"/>
    </source>
</evidence>
<dbReference type="InterPro" id="IPR013328">
    <property type="entry name" value="6PGD_dom2"/>
</dbReference>
<dbReference type="InterPro" id="IPR006183">
    <property type="entry name" value="Pgluconate_DH"/>
</dbReference>
<dbReference type="SUPFAM" id="SSF48179">
    <property type="entry name" value="6-phosphogluconate dehydrogenase C-terminal domain-like"/>
    <property type="match status" value="1"/>
</dbReference>
<dbReference type="Pfam" id="PF00393">
    <property type="entry name" value="6PGD"/>
    <property type="match status" value="1"/>
</dbReference>
<dbReference type="NCBIfam" id="TIGR00873">
    <property type="entry name" value="gnd"/>
    <property type="match status" value="1"/>
</dbReference>
<dbReference type="InterPro" id="IPR006113">
    <property type="entry name" value="6PGDH_Gnd/GntZ"/>
</dbReference>
<dbReference type="InterPro" id="IPR006114">
    <property type="entry name" value="6PGDH_C"/>
</dbReference>
<gene>
    <name evidence="13" type="primary">gndA</name>
    <name evidence="13" type="ORF">ACFPMF_02360</name>
</gene>
<evidence type="ECO:0000256" key="2">
    <source>
        <dbReference type="ARBA" id="ARBA00004874"/>
    </source>
</evidence>
<dbReference type="InterPro" id="IPR036291">
    <property type="entry name" value="NAD(P)-bd_dom_sf"/>
</dbReference>
<protein>
    <recommendedName>
        <fullName evidence="5 10">6-phosphogluconate dehydrogenase, decarboxylating</fullName>
        <ecNumber evidence="4 10">1.1.1.44</ecNumber>
    </recommendedName>
</protein>
<sequence>MAETKYNFGMIGLGTMGRNLLLNMADHGFPVAGYDINPDQVAGFEKEGEGKPVKGFTDLATMIEHLSTPRALMMLVPAGKPVDNVIEKLLPLLEPGDIIIDGGNSHYTDTIIRDKYLDEKGFHFFGMGISGGEEGARKGPSLMPGGDKQAYLTLKPIFDAIAAQVDGVPCVTYIGPGASGHFVKMVHNGIEYGLMQLIAETYEILRKGLQLDNQELHQLFKTWNEGRLQSFLVEVTRDIFGFRENGSEQYLVDLIKDQAKSKGTGKWTSQVAMELEVPIPTIDTAVAMRDLSKYKTLRVRAAAVYGDEPAALDVDKEEFLKSIEEALYFCTIMTYAQGLDLLYRSSISYGYNLDLAGIAKIWRGGCIIRAALLNDIFNAYEKAPSLEHLLLDDSIRELVARSVGGMRYVLTSAITAGIAVPAYAASLTYFDSFRSENMPSNLIQAQRDYFGAHTYELIGKEGVFHTHWTPLPGKP</sequence>
<evidence type="ECO:0000313" key="14">
    <source>
        <dbReference type="Proteomes" id="UP001596106"/>
    </source>
</evidence>
<accession>A0ABW0I6I7</accession>
<comment type="similarity">
    <text evidence="3 10 11">Belongs to the 6-phosphogluconate dehydrogenase family.</text>
</comment>
<evidence type="ECO:0000256" key="5">
    <source>
        <dbReference type="ARBA" id="ARBA00018193"/>
    </source>
</evidence>
<dbReference type="InterPro" id="IPR006115">
    <property type="entry name" value="6PGDH_NADP-bd"/>
</dbReference>
<dbReference type="GO" id="GO:0004616">
    <property type="term" value="F:phosphogluconate dehydrogenase (decarboxylating) activity"/>
    <property type="evidence" value="ECO:0007669"/>
    <property type="project" value="UniProtKB-EC"/>
</dbReference>
<evidence type="ECO:0000259" key="12">
    <source>
        <dbReference type="SMART" id="SM01350"/>
    </source>
</evidence>
<dbReference type="PIRSF" id="PIRSF000109">
    <property type="entry name" value="6PGD"/>
    <property type="match status" value="1"/>
</dbReference>
<dbReference type="SUPFAM" id="SSF51735">
    <property type="entry name" value="NAD(P)-binding Rossmann-fold domains"/>
    <property type="match status" value="1"/>
</dbReference>
<evidence type="ECO:0000256" key="3">
    <source>
        <dbReference type="ARBA" id="ARBA00008419"/>
    </source>
</evidence>
<comment type="catalytic activity">
    <reaction evidence="9 10 11">
        <text>6-phospho-D-gluconate + NADP(+) = D-ribulose 5-phosphate + CO2 + NADPH</text>
        <dbReference type="Rhea" id="RHEA:10116"/>
        <dbReference type="ChEBI" id="CHEBI:16526"/>
        <dbReference type="ChEBI" id="CHEBI:57783"/>
        <dbReference type="ChEBI" id="CHEBI:58121"/>
        <dbReference type="ChEBI" id="CHEBI:58349"/>
        <dbReference type="ChEBI" id="CHEBI:58759"/>
        <dbReference type="EC" id="1.1.1.44"/>
    </reaction>
</comment>
<keyword evidence="6 10" id="KW-0560">Oxidoreductase</keyword>
<dbReference type="Proteomes" id="UP001596106">
    <property type="component" value="Unassembled WGS sequence"/>
</dbReference>
<comment type="function">
    <text evidence="1 10">Catalyzes the oxidative decarboxylation of 6-phosphogluconate to ribulose 5-phosphate and CO(2), with concomitant reduction of NADP to NADPH.</text>
</comment>
<keyword evidence="7 11" id="KW-0311">Gluconate utilization</keyword>
<name>A0ABW0I6I7_9BACT</name>
<evidence type="ECO:0000256" key="4">
    <source>
        <dbReference type="ARBA" id="ARBA00013011"/>
    </source>
</evidence>
<reference evidence="14" key="1">
    <citation type="journal article" date="2019" name="Int. J. Syst. Evol. Microbiol.">
        <title>The Global Catalogue of Microorganisms (GCM) 10K type strain sequencing project: providing services to taxonomists for standard genome sequencing and annotation.</title>
        <authorList>
            <consortium name="The Broad Institute Genomics Platform"/>
            <consortium name="The Broad Institute Genome Sequencing Center for Infectious Disease"/>
            <person name="Wu L."/>
            <person name="Ma J."/>
        </authorList>
    </citation>
    <scope>NUCLEOTIDE SEQUENCE [LARGE SCALE GENOMIC DNA]</scope>
    <source>
        <strain evidence="14">CCUG 55250</strain>
    </source>
</reference>
<organism evidence="13 14">
    <name type="scientific">Larkinella bovis</name>
    <dbReference type="NCBI Taxonomy" id="683041"/>
    <lineage>
        <taxon>Bacteria</taxon>
        <taxon>Pseudomonadati</taxon>
        <taxon>Bacteroidota</taxon>
        <taxon>Cytophagia</taxon>
        <taxon>Cytophagales</taxon>
        <taxon>Spirosomataceae</taxon>
        <taxon>Larkinella</taxon>
    </lineage>
</organism>
<dbReference type="Gene3D" id="3.40.50.720">
    <property type="entry name" value="NAD(P)-binding Rossmann-like Domain"/>
    <property type="match status" value="1"/>
</dbReference>
<comment type="caution">
    <text evidence="13">The sequence shown here is derived from an EMBL/GenBank/DDBJ whole genome shotgun (WGS) entry which is preliminary data.</text>
</comment>
<evidence type="ECO:0000256" key="1">
    <source>
        <dbReference type="ARBA" id="ARBA00002526"/>
    </source>
</evidence>
<evidence type="ECO:0000256" key="6">
    <source>
        <dbReference type="ARBA" id="ARBA00023002"/>
    </source>
</evidence>
<dbReference type="NCBIfam" id="NF006765">
    <property type="entry name" value="PRK09287.1"/>
    <property type="match status" value="1"/>
</dbReference>
<dbReference type="EMBL" id="JBHSMA010000001">
    <property type="protein sequence ID" value="MFC5408137.1"/>
    <property type="molecule type" value="Genomic_DNA"/>
</dbReference>
<evidence type="ECO:0000256" key="10">
    <source>
        <dbReference type="PIRNR" id="PIRNR000109"/>
    </source>
</evidence>
<dbReference type="Gene3D" id="1.20.5.320">
    <property type="entry name" value="6-Phosphogluconate Dehydrogenase, domain 3"/>
    <property type="match status" value="1"/>
</dbReference>
<dbReference type="PRINTS" id="PR00076">
    <property type="entry name" value="6PGDHDRGNASE"/>
</dbReference>
<evidence type="ECO:0000313" key="13">
    <source>
        <dbReference type="EMBL" id="MFC5408137.1"/>
    </source>
</evidence>
<comment type="subunit">
    <text evidence="10">Homodimer.</text>
</comment>